<dbReference type="InterPro" id="IPR011006">
    <property type="entry name" value="CheY-like_superfamily"/>
</dbReference>
<keyword evidence="4" id="KW-0902">Two-component regulatory system</keyword>
<evidence type="ECO:0000313" key="12">
    <source>
        <dbReference type="EMBL" id="SEF86114.1"/>
    </source>
</evidence>
<dbReference type="CDD" id="cd00009">
    <property type="entry name" value="AAA"/>
    <property type="match status" value="1"/>
</dbReference>
<dbReference type="PANTHER" id="PTHR32071:SF17">
    <property type="entry name" value="TRANSCRIPTIONAL REGULATOR (NTRC FAMILY)"/>
    <property type="match status" value="1"/>
</dbReference>
<dbReference type="SUPFAM" id="SSF46689">
    <property type="entry name" value="Homeodomain-like"/>
    <property type="match status" value="1"/>
</dbReference>
<dbReference type="Gene3D" id="1.10.10.60">
    <property type="entry name" value="Homeodomain-like"/>
    <property type="match status" value="1"/>
</dbReference>
<evidence type="ECO:0000256" key="8">
    <source>
        <dbReference type="ARBA" id="ARBA00023163"/>
    </source>
</evidence>
<keyword evidence="1 9" id="KW-0597">Phosphoprotein</keyword>
<dbReference type="PROSITE" id="PS50110">
    <property type="entry name" value="RESPONSE_REGULATORY"/>
    <property type="match status" value="1"/>
</dbReference>
<dbReference type="SUPFAM" id="SSF52172">
    <property type="entry name" value="CheY-like"/>
    <property type="match status" value="1"/>
</dbReference>
<keyword evidence="8" id="KW-0804">Transcription</keyword>
<name>A0A1H5VFX4_9HYPH</name>
<dbReference type="SMART" id="SM00448">
    <property type="entry name" value="REC"/>
    <property type="match status" value="1"/>
</dbReference>
<evidence type="ECO:0000256" key="9">
    <source>
        <dbReference type="PROSITE-ProRule" id="PRU00169"/>
    </source>
</evidence>
<dbReference type="Pfam" id="PF00072">
    <property type="entry name" value="Response_reg"/>
    <property type="match status" value="1"/>
</dbReference>
<dbReference type="PROSITE" id="PS00676">
    <property type="entry name" value="SIGMA54_INTERACT_2"/>
    <property type="match status" value="1"/>
</dbReference>
<dbReference type="PRINTS" id="PR01590">
    <property type="entry name" value="HTHFIS"/>
</dbReference>
<keyword evidence="3" id="KW-0067">ATP-binding</keyword>
<dbReference type="InterPro" id="IPR058031">
    <property type="entry name" value="AAA_lid_NorR"/>
</dbReference>
<evidence type="ECO:0000259" key="11">
    <source>
        <dbReference type="PROSITE" id="PS50110"/>
    </source>
</evidence>
<dbReference type="FunFam" id="1.10.10.60:FF:000165">
    <property type="entry name" value="Two-component system nitrogen regulation response regulator NtrX"/>
    <property type="match status" value="1"/>
</dbReference>
<evidence type="ECO:0000256" key="3">
    <source>
        <dbReference type="ARBA" id="ARBA00022840"/>
    </source>
</evidence>
<dbReference type="Gene3D" id="3.40.50.300">
    <property type="entry name" value="P-loop containing nucleotide triphosphate hydrolases"/>
    <property type="match status" value="1"/>
</dbReference>
<dbReference type="AlphaFoldDB" id="A0A1H5VFX4"/>
<dbReference type="InterPro" id="IPR027417">
    <property type="entry name" value="P-loop_NTPase"/>
</dbReference>
<dbReference type="RefSeq" id="WP_103871532.1">
    <property type="nucleotide sequence ID" value="NZ_FNUY01000002.1"/>
</dbReference>
<dbReference type="InterPro" id="IPR009057">
    <property type="entry name" value="Homeodomain-like_sf"/>
</dbReference>
<dbReference type="InterPro" id="IPR025944">
    <property type="entry name" value="Sigma_54_int_dom_CS"/>
</dbReference>
<dbReference type="InterPro" id="IPR003593">
    <property type="entry name" value="AAA+_ATPase"/>
</dbReference>
<evidence type="ECO:0000259" key="10">
    <source>
        <dbReference type="PROSITE" id="PS50045"/>
    </source>
</evidence>
<dbReference type="FunFam" id="3.40.50.300:FF:000006">
    <property type="entry name" value="DNA-binding transcriptional regulator NtrC"/>
    <property type="match status" value="1"/>
</dbReference>
<gene>
    <name evidence="12" type="ORF">SAMN04488115_102290</name>
</gene>
<dbReference type="Proteomes" id="UP000236743">
    <property type="component" value="Unassembled WGS sequence"/>
</dbReference>
<proteinExistence type="predicted"/>
<dbReference type="InterPro" id="IPR025943">
    <property type="entry name" value="Sigma_54_int_dom_ATP-bd_2"/>
</dbReference>
<organism evidence="12 13">
    <name type="scientific">Bosea lathyri</name>
    <dbReference type="NCBI Taxonomy" id="1036778"/>
    <lineage>
        <taxon>Bacteria</taxon>
        <taxon>Pseudomonadati</taxon>
        <taxon>Pseudomonadota</taxon>
        <taxon>Alphaproteobacteria</taxon>
        <taxon>Hyphomicrobiales</taxon>
        <taxon>Boseaceae</taxon>
        <taxon>Bosea</taxon>
    </lineage>
</organism>
<feature type="domain" description="Sigma-54 factor interaction" evidence="10">
    <location>
        <begin position="142"/>
        <end position="368"/>
    </location>
</feature>
<dbReference type="Pfam" id="PF02954">
    <property type="entry name" value="HTH_8"/>
    <property type="match status" value="1"/>
</dbReference>
<keyword evidence="7" id="KW-0010">Activator</keyword>
<evidence type="ECO:0000256" key="6">
    <source>
        <dbReference type="ARBA" id="ARBA00023125"/>
    </source>
</evidence>
<feature type="modified residue" description="4-aspartylphosphate" evidence="9">
    <location>
        <position position="53"/>
    </location>
</feature>
<dbReference type="SUPFAM" id="SSF52540">
    <property type="entry name" value="P-loop containing nucleoside triphosphate hydrolases"/>
    <property type="match status" value="1"/>
</dbReference>
<dbReference type="PROSITE" id="PS00688">
    <property type="entry name" value="SIGMA54_INTERACT_3"/>
    <property type="match status" value="1"/>
</dbReference>
<dbReference type="EMBL" id="FNUY01000002">
    <property type="protein sequence ID" value="SEF86114.1"/>
    <property type="molecule type" value="Genomic_DNA"/>
</dbReference>
<dbReference type="PROSITE" id="PS50045">
    <property type="entry name" value="SIGMA54_INTERACT_4"/>
    <property type="match status" value="1"/>
</dbReference>
<evidence type="ECO:0000256" key="1">
    <source>
        <dbReference type="ARBA" id="ARBA00022553"/>
    </source>
</evidence>
<evidence type="ECO:0000313" key="13">
    <source>
        <dbReference type="Proteomes" id="UP000236743"/>
    </source>
</evidence>
<feature type="domain" description="Response regulatory" evidence="11">
    <location>
        <begin position="4"/>
        <end position="120"/>
    </location>
</feature>
<keyword evidence="5" id="KW-0805">Transcription regulation</keyword>
<protein>
    <submittedName>
        <fullName evidence="12">Two-component system, NtrC family, nitrogen regulation response regulator NtrX</fullName>
    </submittedName>
</protein>
<dbReference type="SMART" id="SM00382">
    <property type="entry name" value="AAA"/>
    <property type="match status" value="1"/>
</dbReference>
<dbReference type="PANTHER" id="PTHR32071">
    <property type="entry name" value="TRANSCRIPTIONAL REGULATORY PROTEIN"/>
    <property type="match status" value="1"/>
</dbReference>
<dbReference type="GO" id="GO:0006355">
    <property type="term" value="P:regulation of DNA-templated transcription"/>
    <property type="evidence" value="ECO:0007669"/>
    <property type="project" value="InterPro"/>
</dbReference>
<evidence type="ECO:0000256" key="5">
    <source>
        <dbReference type="ARBA" id="ARBA00023015"/>
    </source>
</evidence>
<dbReference type="GO" id="GO:0043565">
    <property type="term" value="F:sequence-specific DNA binding"/>
    <property type="evidence" value="ECO:0007669"/>
    <property type="project" value="InterPro"/>
</dbReference>
<evidence type="ECO:0000256" key="7">
    <source>
        <dbReference type="ARBA" id="ARBA00023159"/>
    </source>
</evidence>
<dbReference type="OrthoDB" id="9762726at2"/>
<reference evidence="12 13" key="1">
    <citation type="submission" date="2016-10" db="EMBL/GenBank/DDBJ databases">
        <authorList>
            <person name="de Groot N.N."/>
        </authorList>
    </citation>
    <scope>NUCLEOTIDE SEQUENCE [LARGE SCALE GENOMIC DNA]</scope>
    <source>
        <strain evidence="12 13">DSM 26656</strain>
    </source>
</reference>
<keyword evidence="6" id="KW-0238">DNA-binding</keyword>
<dbReference type="FunFam" id="3.40.50.2300:FF:000018">
    <property type="entry name" value="DNA-binding transcriptional regulator NtrC"/>
    <property type="match status" value="1"/>
</dbReference>
<evidence type="ECO:0000256" key="4">
    <source>
        <dbReference type="ARBA" id="ARBA00023012"/>
    </source>
</evidence>
<keyword evidence="13" id="KW-1185">Reference proteome</keyword>
<dbReference type="Pfam" id="PF00158">
    <property type="entry name" value="Sigma54_activat"/>
    <property type="match status" value="1"/>
</dbReference>
<dbReference type="InterPro" id="IPR002078">
    <property type="entry name" value="Sigma_54_int"/>
</dbReference>
<accession>A0A1H5VFX4</accession>
<dbReference type="Gene3D" id="3.40.50.2300">
    <property type="match status" value="1"/>
</dbReference>
<evidence type="ECO:0000256" key="2">
    <source>
        <dbReference type="ARBA" id="ARBA00022741"/>
    </source>
</evidence>
<sequence>MSADILVVDDEVDIRDLVAGLLEDEGYRTRKAGSADDALAAIAARRPNLVFLDIWLQGSRLDGLQVLELIKESHPDLAVVMISGHGNIETAVSAIKSGAYDFIEKPFKADRLVLVAERALEASRLRREVRELKTRSVQASRIVGRSTVVNQLRQTIDRVAPTNARVLITGEPGCGKELAARTLHEASSRASAPFVVINAATITPETMEEELFGVEAGEGRSRRVGALEEAHGGSLYIDEIGDMPRETQNRILRVLVDQNFQRVNGATRVHVDVRIISSTSRDLAQLIADGQFREDLYHRLSVVPVKVPALSERREDVPELIEFFMEQISIASGLPKRRIGSDAMAVLQSHEWPGNVRELRNNVERLMILTKGDPTADVTIDMLPAEVGAMVPTTPSGAGGERLMSLPLRDAREIFEREYLIAQIARFSGNISRTAEFIGMERSALHRKLKSLGVG</sequence>
<dbReference type="Pfam" id="PF25601">
    <property type="entry name" value="AAA_lid_14"/>
    <property type="match status" value="1"/>
</dbReference>
<dbReference type="GO" id="GO:0005524">
    <property type="term" value="F:ATP binding"/>
    <property type="evidence" value="ECO:0007669"/>
    <property type="project" value="UniProtKB-KW"/>
</dbReference>
<dbReference type="Gene3D" id="1.10.8.60">
    <property type="match status" value="1"/>
</dbReference>
<dbReference type="InterPro" id="IPR001789">
    <property type="entry name" value="Sig_transdc_resp-reg_receiver"/>
</dbReference>
<dbReference type="GO" id="GO:0000160">
    <property type="term" value="P:phosphorelay signal transduction system"/>
    <property type="evidence" value="ECO:0007669"/>
    <property type="project" value="UniProtKB-KW"/>
</dbReference>
<dbReference type="InterPro" id="IPR002197">
    <property type="entry name" value="HTH_Fis"/>
</dbReference>
<dbReference type="CDD" id="cd17550">
    <property type="entry name" value="REC_NtrX-like"/>
    <property type="match status" value="1"/>
</dbReference>
<keyword evidence="2" id="KW-0547">Nucleotide-binding</keyword>